<name>A0A1Y1S939_9MICR</name>
<organism evidence="2 3">
    <name type="scientific">Enterospora canceri</name>
    <dbReference type="NCBI Taxonomy" id="1081671"/>
    <lineage>
        <taxon>Eukaryota</taxon>
        <taxon>Fungi</taxon>
        <taxon>Fungi incertae sedis</taxon>
        <taxon>Microsporidia</taxon>
        <taxon>Enterocytozoonidae</taxon>
        <taxon>Enterospora</taxon>
    </lineage>
</organism>
<dbReference type="VEuPathDB" id="MicrosporidiaDB:ECANGB1_1644"/>
<reference evidence="2 3" key="1">
    <citation type="journal article" date="2017" name="Environ. Microbiol.">
        <title>Decay of the glycolytic pathway and adaptation to intranuclear parasitism within Enterocytozoonidae microsporidia.</title>
        <authorList>
            <person name="Wiredu Boakye D."/>
            <person name="Jaroenlak P."/>
            <person name="Prachumwat A."/>
            <person name="Williams T.A."/>
            <person name="Bateman K.S."/>
            <person name="Itsathitphaisarn O."/>
            <person name="Sritunyalucksana K."/>
            <person name="Paszkiewicz K.H."/>
            <person name="Moore K.A."/>
            <person name="Stentiford G.D."/>
            <person name="Williams B.A."/>
        </authorList>
    </citation>
    <scope>NUCLEOTIDE SEQUENCE [LARGE SCALE GENOMIC DNA]</scope>
    <source>
        <strain evidence="2 3">GB1</strain>
    </source>
</reference>
<keyword evidence="1" id="KW-0812">Transmembrane</keyword>
<dbReference type="EMBL" id="LWDP01000005">
    <property type="protein sequence ID" value="ORD94971.1"/>
    <property type="molecule type" value="Genomic_DNA"/>
</dbReference>
<keyword evidence="1" id="KW-1133">Transmembrane helix</keyword>
<evidence type="ECO:0000256" key="1">
    <source>
        <dbReference type="SAM" id="Phobius"/>
    </source>
</evidence>
<comment type="caution">
    <text evidence="2">The sequence shown here is derived from an EMBL/GenBank/DDBJ whole genome shotgun (WGS) entry which is preliminary data.</text>
</comment>
<sequence>MQSKLIWFTESEFFEASGTILLNIIFDIYSIYVIYQESKVLNIGLKECFEMYNSEENRLERIYKIPRT</sequence>
<keyword evidence="3" id="KW-1185">Reference proteome</keyword>
<evidence type="ECO:0000313" key="3">
    <source>
        <dbReference type="Proteomes" id="UP000192639"/>
    </source>
</evidence>
<dbReference type="Proteomes" id="UP000192639">
    <property type="component" value="Unassembled WGS sequence"/>
</dbReference>
<evidence type="ECO:0000313" key="2">
    <source>
        <dbReference type="EMBL" id="ORD94971.1"/>
    </source>
</evidence>
<proteinExistence type="predicted"/>
<keyword evidence="1" id="KW-0472">Membrane</keyword>
<feature type="transmembrane region" description="Helical" evidence="1">
    <location>
        <begin position="16"/>
        <end position="35"/>
    </location>
</feature>
<protein>
    <submittedName>
        <fullName evidence="2">Uncharacterized protein</fullName>
    </submittedName>
</protein>
<accession>A0A1Y1S939</accession>
<gene>
    <name evidence="2" type="ORF">ECANGB1_1644</name>
</gene>
<dbReference type="AlphaFoldDB" id="A0A1Y1S939"/>